<feature type="domain" description="Xylose isomerase-like TIM barrel" evidence="1">
    <location>
        <begin position="50"/>
        <end position="262"/>
    </location>
</feature>
<accession>A0A7S7SI52</accession>
<dbReference type="SUPFAM" id="SSF51658">
    <property type="entry name" value="Xylose isomerase-like"/>
    <property type="match status" value="1"/>
</dbReference>
<keyword evidence="3" id="KW-1185">Reference proteome</keyword>
<protein>
    <submittedName>
        <fullName evidence="2">Sugar phosphate isomerase/epimerase</fullName>
    </submittedName>
</protein>
<keyword evidence="2" id="KW-0413">Isomerase</keyword>
<gene>
    <name evidence="2" type="ORF">IRI77_28230</name>
</gene>
<dbReference type="EMBL" id="CP063849">
    <property type="protein sequence ID" value="QOY86647.1"/>
    <property type="molecule type" value="Genomic_DNA"/>
</dbReference>
<evidence type="ECO:0000313" key="2">
    <source>
        <dbReference type="EMBL" id="QOY86647.1"/>
    </source>
</evidence>
<dbReference type="AlphaFoldDB" id="A0A7S7SI52"/>
<proteinExistence type="predicted"/>
<dbReference type="InterPro" id="IPR036237">
    <property type="entry name" value="Xyl_isomerase-like_sf"/>
</dbReference>
<sequence>MLRSTLSRRSFLATAAAATVVSAKGKKIPVGLELFSVRDMLAKDMMDTVRQVGKLGYQGVEFFSPYFSWTTAQAKDVRKLLDDLNIKAFSTHNSASSFAPENVDKAIELNTIIGSKFIVMASSGKVEGLDGWKKVAAALSQGHEKFMKAGIRGGYHNHQTEFKPLEGTRPIEILAKETPKTLMLQLDIGTCIEAGSDPVLWINQNPGRINCIHCKDWSPDKELGYKVLFGEGVAPWKKIFEAAEKKGGIEYYLVEQEGSRFSSIETAQRCLESFQKLHG</sequence>
<dbReference type="GO" id="GO:0016853">
    <property type="term" value="F:isomerase activity"/>
    <property type="evidence" value="ECO:0007669"/>
    <property type="project" value="UniProtKB-KW"/>
</dbReference>
<organism evidence="2 3">
    <name type="scientific">Paludibaculum fermentans</name>
    <dbReference type="NCBI Taxonomy" id="1473598"/>
    <lineage>
        <taxon>Bacteria</taxon>
        <taxon>Pseudomonadati</taxon>
        <taxon>Acidobacteriota</taxon>
        <taxon>Terriglobia</taxon>
        <taxon>Bryobacterales</taxon>
        <taxon>Bryobacteraceae</taxon>
        <taxon>Paludibaculum</taxon>
    </lineage>
</organism>
<dbReference type="Pfam" id="PF01261">
    <property type="entry name" value="AP_endonuc_2"/>
    <property type="match status" value="1"/>
</dbReference>
<dbReference type="Proteomes" id="UP000593892">
    <property type="component" value="Chromosome"/>
</dbReference>
<evidence type="ECO:0000313" key="3">
    <source>
        <dbReference type="Proteomes" id="UP000593892"/>
    </source>
</evidence>
<dbReference type="KEGG" id="pfer:IRI77_28230"/>
<dbReference type="PANTHER" id="PTHR12110:SF41">
    <property type="entry name" value="INOSOSE DEHYDRATASE"/>
    <property type="match status" value="1"/>
</dbReference>
<dbReference type="Gene3D" id="3.20.20.150">
    <property type="entry name" value="Divalent-metal-dependent TIM barrel enzymes"/>
    <property type="match status" value="1"/>
</dbReference>
<name>A0A7S7SI52_PALFE</name>
<reference evidence="2 3" key="1">
    <citation type="submission" date="2020-10" db="EMBL/GenBank/DDBJ databases">
        <title>Complete genome sequence of Paludibaculum fermentans P105T, a facultatively anaerobic acidobacterium capable of dissimilatory Fe(III) reduction.</title>
        <authorList>
            <person name="Dedysh S.N."/>
            <person name="Beletsky A.V."/>
            <person name="Kulichevskaya I.S."/>
            <person name="Mardanov A.V."/>
            <person name="Ravin N.V."/>
        </authorList>
    </citation>
    <scope>NUCLEOTIDE SEQUENCE [LARGE SCALE GENOMIC DNA]</scope>
    <source>
        <strain evidence="2 3">P105</strain>
    </source>
</reference>
<evidence type="ECO:0000259" key="1">
    <source>
        <dbReference type="Pfam" id="PF01261"/>
    </source>
</evidence>
<dbReference type="InterPro" id="IPR013022">
    <property type="entry name" value="Xyl_isomerase-like_TIM-brl"/>
</dbReference>
<dbReference type="InterPro" id="IPR050312">
    <property type="entry name" value="IolE/XylAMocC-like"/>
</dbReference>
<dbReference type="PANTHER" id="PTHR12110">
    <property type="entry name" value="HYDROXYPYRUVATE ISOMERASE"/>
    <property type="match status" value="1"/>
</dbReference>